<evidence type="ECO:0000256" key="1">
    <source>
        <dbReference type="SAM" id="Phobius"/>
    </source>
</evidence>
<feature type="transmembrane region" description="Helical" evidence="1">
    <location>
        <begin position="243"/>
        <end position="270"/>
    </location>
</feature>
<keyword evidence="1" id="KW-1133">Transmembrane helix</keyword>
<dbReference type="Proteomes" id="UP000887578">
    <property type="component" value="Unplaced"/>
</dbReference>
<proteinExistence type="predicted"/>
<keyword evidence="1" id="KW-0812">Transmembrane</keyword>
<name>A0A914PEB5_9BILA</name>
<evidence type="ECO:0000313" key="2">
    <source>
        <dbReference type="Proteomes" id="UP000887578"/>
    </source>
</evidence>
<organism evidence="2 3">
    <name type="scientific">Panagrolaimus davidi</name>
    <dbReference type="NCBI Taxonomy" id="227884"/>
    <lineage>
        <taxon>Eukaryota</taxon>
        <taxon>Metazoa</taxon>
        <taxon>Ecdysozoa</taxon>
        <taxon>Nematoda</taxon>
        <taxon>Chromadorea</taxon>
        <taxon>Rhabditida</taxon>
        <taxon>Tylenchina</taxon>
        <taxon>Panagrolaimomorpha</taxon>
        <taxon>Panagrolaimoidea</taxon>
        <taxon>Panagrolaimidae</taxon>
        <taxon>Panagrolaimus</taxon>
    </lineage>
</organism>
<protein>
    <submittedName>
        <fullName evidence="3">Uncharacterized protein</fullName>
    </submittedName>
</protein>
<dbReference type="AlphaFoldDB" id="A0A914PEB5"/>
<keyword evidence="1" id="KW-0472">Membrane</keyword>
<reference evidence="3" key="1">
    <citation type="submission" date="2022-11" db="UniProtKB">
        <authorList>
            <consortium name="WormBaseParasite"/>
        </authorList>
    </citation>
    <scope>IDENTIFICATION</scope>
</reference>
<dbReference type="WBParaSite" id="PDA_v2.g16525.t1">
    <property type="protein sequence ID" value="PDA_v2.g16525.t1"/>
    <property type="gene ID" value="PDA_v2.g16525"/>
</dbReference>
<evidence type="ECO:0000313" key="3">
    <source>
        <dbReference type="WBParaSite" id="PDA_v2.g16525.t1"/>
    </source>
</evidence>
<sequence>MFKITTYQSVIGFTRSSLYEEHEEVYIAWKNEEIPPNLRQFFTFNGTVLLVTPPNGLSIDFVIARPLKLNDTFVSEWCAPSEEEYAKCDNDVLVFCNTFSKPIFHNPEICNRDLASVVLVRQNFKTYFTASKTGHFGHDIANPFMCHRIITDGRNSNYTDTKIENFIHGRWILEYVGGGSVGGLKYMPLPGYPKYHQSGRIKIGRDYEIVETLKSLQISLNESKIINTSYVSPSLPKQIPINYLLVIIFGGICGGFICLSLICLIGFLIVRQKRKETFNGRPSFSLESIDESAIQEYQSQIISSYKKNFSNVESIQNDCGYTKLIQTDFKCSSEKIISIQSFENQNIIQFLTQKFETSNPIKDPKSADKLLEEAFEEPLIENRAIKLLQIV</sequence>
<keyword evidence="2" id="KW-1185">Reference proteome</keyword>
<accession>A0A914PEB5</accession>